<feature type="non-terminal residue" evidence="5">
    <location>
        <position position="160"/>
    </location>
</feature>
<protein>
    <recommendedName>
        <fullName evidence="3">NmrA-like family domain-containing protein 1</fullName>
    </recommendedName>
</protein>
<dbReference type="EMBL" id="JAACNH010000713">
    <property type="protein sequence ID" value="KAG8430678.1"/>
    <property type="molecule type" value="Genomic_DNA"/>
</dbReference>
<evidence type="ECO:0000313" key="6">
    <source>
        <dbReference type="Proteomes" id="UP000812440"/>
    </source>
</evidence>
<keyword evidence="2" id="KW-0521">NADP</keyword>
<accession>A0A8T2IIT3</accession>
<dbReference type="Pfam" id="PF05368">
    <property type="entry name" value="NmrA"/>
    <property type="match status" value="1"/>
</dbReference>
<dbReference type="GO" id="GO:0005634">
    <property type="term" value="C:nucleus"/>
    <property type="evidence" value="ECO:0007669"/>
    <property type="project" value="TreeGrafter"/>
</dbReference>
<proteinExistence type="inferred from homology"/>
<feature type="domain" description="NmrA-like" evidence="4">
    <location>
        <begin position="1"/>
        <end position="113"/>
    </location>
</feature>
<dbReference type="PANTHER" id="PTHR42748:SF7">
    <property type="entry name" value="NMRA LIKE REDOX SENSOR 1-RELATED"/>
    <property type="match status" value="1"/>
</dbReference>
<comment type="caution">
    <text evidence="5">The sequence shown here is derived from an EMBL/GenBank/DDBJ whole genome shotgun (WGS) entry which is preliminary data.</text>
</comment>
<dbReference type="InterPro" id="IPR008030">
    <property type="entry name" value="NmrA-like"/>
</dbReference>
<dbReference type="OrthoDB" id="300709at2759"/>
<dbReference type="Gene3D" id="3.40.50.720">
    <property type="entry name" value="NAD(P)-binding Rossmann-like Domain"/>
    <property type="match status" value="1"/>
</dbReference>
<dbReference type="Proteomes" id="UP000812440">
    <property type="component" value="Unassembled WGS sequence"/>
</dbReference>
<evidence type="ECO:0000313" key="5">
    <source>
        <dbReference type="EMBL" id="KAG8430678.1"/>
    </source>
</evidence>
<comment type="similarity">
    <text evidence="1">Belongs to the NmrA-type oxidoreductase family.</text>
</comment>
<evidence type="ECO:0000256" key="2">
    <source>
        <dbReference type="ARBA" id="ARBA00022857"/>
    </source>
</evidence>
<evidence type="ECO:0000259" key="4">
    <source>
        <dbReference type="Pfam" id="PF05368"/>
    </source>
</evidence>
<gene>
    <name evidence="5" type="ORF">GDO86_020173</name>
</gene>
<sequence>GKQIADLSKKLNLQHVVFSGLENVKKMTGGKLEVEHMDSKGEVEEYFRAIYVPMTSVRLPSYYENLITIMKPTKSSDGKTYNLAIPVGDVLFDGMAVADLGPVVVSILKSPAHNYREGHWSAQRRVESNSEDYEKLGFKVPMNWPHVQFYIMWGQTGMWL</sequence>
<dbReference type="PANTHER" id="PTHR42748">
    <property type="entry name" value="NITROGEN METABOLITE REPRESSION PROTEIN NMRA FAMILY MEMBER"/>
    <property type="match status" value="1"/>
</dbReference>
<dbReference type="InterPro" id="IPR036291">
    <property type="entry name" value="NAD(P)-bd_dom_sf"/>
</dbReference>
<keyword evidence="6" id="KW-1185">Reference proteome</keyword>
<dbReference type="AlphaFoldDB" id="A0A8T2IIT3"/>
<evidence type="ECO:0000256" key="3">
    <source>
        <dbReference type="ARBA" id="ARBA00040296"/>
    </source>
</evidence>
<name>A0A8T2IIT3_9PIPI</name>
<dbReference type="SUPFAM" id="SSF51735">
    <property type="entry name" value="NAD(P)-binding Rossmann-fold domains"/>
    <property type="match status" value="1"/>
</dbReference>
<reference evidence="5" key="1">
    <citation type="thesis" date="2020" institute="ProQuest LLC" country="789 East Eisenhower Parkway, Ann Arbor, MI, USA">
        <title>Comparative Genomics and Chromosome Evolution.</title>
        <authorList>
            <person name="Mudd A.B."/>
        </authorList>
    </citation>
    <scope>NUCLEOTIDE SEQUENCE</scope>
    <source>
        <strain evidence="5">Female2</strain>
        <tissue evidence="5">Blood</tissue>
    </source>
</reference>
<dbReference type="InterPro" id="IPR051164">
    <property type="entry name" value="NmrA-like_oxidored"/>
</dbReference>
<organism evidence="5 6">
    <name type="scientific">Hymenochirus boettgeri</name>
    <name type="common">Congo dwarf clawed frog</name>
    <dbReference type="NCBI Taxonomy" id="247094"/>
    <lineage>
        <taxon>Eukaryota</taxon>
        <taxon>Metazoa</taxon>
        <taxon>Chordata</taxon>
        <taxon>Craniata</taxon>
        <taxon>Vertebrata</taxon>
        <taxon>Euteleostomi</taxon>
        <taxon>Amphibia</taxon>
        <taxon>Batrachia</taxon>
        <taxon>Anura</taxon>
        <taxon>Pipoidea</taxon>
        <taxon>Pipidae</taxon>
        <taxon>Pipinae</taxon>
        <taxon>Hymenochirus</taxon>
    </lineage>
</organism>
<evidence type="ECO:0000256" key="1">
    <source>
        <dbReference type="ARBA" id="ARBA00006328"/>
    </source>
</evidence>